<reference evidence="3" key="1">
    <citation type="submission" date="2014-03" db="EMBL/GenBank/DDBJ databases">
        <title>Genome Sequence of the Tsetse Fly (Glossina morsitans): Vector of African Trypanosomiasis.</title>
        <authorList>
            <consortium name="International Glossina Genome Initiative W.H.O."/>
            <person name="Lawson D."/>
        </authorList>
    </citation>
    <scope>NUCLEOTIDE SEQUENCE [LARGE SCALE GENOMIC DNA]</scope>
    <source>
        <strain evidence="3">Yale</strain>
    </source>
</reference>
<organism evidence="2 3">
    <name type="scientific">Glossina morsitans morsitans</name>
    <name type="common">Savannah tsetse fly</name>
    <dbReference type="NCBI Taxonomy" id="37546"/>
    <lineage>
        <taxon>Eukaryota</taxon>
        <taxon>Metazoa</taxon>
        <taxon>Ecdysozoa</taxon>
        <taxon>Arthropoda</taxon>
        <taxon>Hexapoda</taxon>
        <taxon>Insecta</taxon>
        <taxon>Pterygota</taxon>
        <taxon>Neoptera</taxon>
        <taxon>Endopterygota</taxon>
        <taxon>Diptera</taxon>
        <taxon>Brachycera</taxon>
        <taxon>Muscomorpha</taxon>
        <taxon>Hippoboscoidea</taxon>
        <taxon>Glossinidae</taxon>
        <taxon>Glossina</taxon>
    </lineage>
</organism>
<evidence type="ECO:0000313" key="2">
    <source>
        <dbReference type="EnsemblMetazoa" id="GMOY003898.P1848"/>
    </source>
</evidence>
<dbReference type="EMBL" id="CCAG010002654">
    <property type="status" value="NOT_ANNOTATED_CDS"/>
    <property type="molecule type" value="Genomic_DNA"/>
</dbReference>
<reference evidence="2" key="2">
    <citation type="submission" date="2025-05" db="UniProtKB">
        <authorList>
            <consortium name="EnsemblMetazoa"/>
        </authorList>
    </citation>
    <scope>IDENTIFICATION</scope>
    <source>
        <strain evidence="2">Yale</strain>
    </source>
</reference>
<name>A0ABK9MQQ6_GLOMM</name>
<proteinExistence type="predicted"/>
<evidence type="ECO:0000313" key="3">
    <source>
        <dbReference type="Proteomes" id="UP000092444"/>
    </source>
</evidence>
<protein>
    <submittedName>
        <fullName evidence="2">Uncharacterized protein</fullName>
    </submittedName>
</protein>
<evidence type="ECO:0000256" key="1">
    <source>
        <dbReference type="SAM" id="MobiDB-lite"/>
    </source>
</evidence>
<sequence length="57" mass="6638">MMILPNPYSGRSREERERRVCSPRDVLQTLVPENSFAKLKSSASKELIARNFNLNMR</sequence>
<feature type="compositionally biased region" description="Basic and acidic residues" evidence="1">
    <location>
        <begin position="11"/>
        <end position="20"/>
    </location>
</feature>
<feature type="region of interest" description="Disordered" evidence="1">
    <location>
        <begin position="1"/>
        <end position="20"/>
    </location>
</feature>
<keyword evidence="3" id="KW-1185">Reference proteome</keyword>
<dbReference type="EnsemblMetazoa" id="GMOY003898.R1847">
    <property type="protein sequence ID" value="GMOY003898.P1847"/>
    <property type="gene ID" value="GMOY003898"/>
</dbReference>
<dbReference type="Proteomes" id="UP000092444">
    <property type="component" value="Unassembled WGS sequence"/>
</dbReference>
<accession>A0ABK9MQQ6</accession>
<dbReference type="EnsemblMetazoa" id="GMOY003898.R1848">
    <property type="protein sequence ID" value="GMOY003898.P1848"/>
    <property type="gene ID" value="GMOY003898"/>
</dbReference>